<dbReference type="SUPFAM" id="SSF48230">
    <property type="entry name" value="Chondroitin AC/alginate lyase"/>
    <property type="match status" value="1"/>
</dbReference>
<dbReference type="PANTHER" id="PTHR39210">
    <property type="entry name" value="HEPARIN-SULFATE LYASE"/>
    <property type="match status" value="1"/>
</dbReference>
<comment type="subcellular location">
    <subcellularLocation>
        <location evidence="1">Periplasm</location>
    </subcellularLocation>
</comment>
<dbReference type="InterPro" id="IPR008929">
    <property type="entry name" value="Chondroitin_lyas"/>
</dbReference>
<dbReference type="Pfam" id="PF07940">
    <property type="entry name" value="Hepar_II_III_C"/>
    <property type="match status" value="1"/>
</dbReference>
<evidence type="ECO:0000259" key="5">
    <source>
        <dbReference type="Pfam" id="PF07940"/>
    </source>
</evidence>
<evidence type="ECO:0000256" key="3">
    <source>
        <dbReference type="ARBA" id="ARBA00022764"/>
    </source>
</evidence>
<keyword evidence="4" id="KW-0456">Lyase</keyword>
<dbReference type="InterPro" id="IPR012480">
    <property type="entry name" value="Hepar_II_III_C"/>
</dbReference>
<dbReference type="RefSeq" id="WP_251350021.1">
    <property type="nucleotide sequence ID" value="NZ_JAMQGR010000003.1"/>
</dbReference>
<dbReference type="Pfam" id="PF16889">
    <property type="entry name" value="Hepar_II_III_N"/>
    <property type="match status" value="1"/>
</dbReference>
<dbReference type="InterPro" id="IPR031680">
    <property type="entry name" value="Hepar_II_III_N"/>
</dbReference>
<accession>A0ABT0WRB2</accession>
<feature type="domain" description="Heparinase II/III-like C-terminal" evidence="5">
    <location>
        <begin position="408"/>
        <end position="651"/>
    </location>
</feature>
<dbReference type="Proteomes" id="UP001202243">
    <property type="component" value="Unassembled WGS sequence"/>
</dbReference>
<dbReference type="Gene3D" id="2.70.98.70">
    <property type="match status" value="1"/>
</dbReference>
<dbReference type="Gene3D" id="1.50.10.100">
    <property type="entry name" value="Chondroitin AC/alginate lyase"/>
    <property type="match status" value="1"/>
</dbReference>
<protein>
    <submittedName>
        <fullName evidence="7">Heparinase II/III family protein</fullName>
    </submittedName>
</protein>
<sequence>MLSNLSWKLNRLRAMGAPEVAHRVRDALQQRLQARGYGLAHVPPPAVRQRFGAPWLGMPIDTAPHLAAAERILAGRFDVFALRDTELGFPPQWNRDPKTGTVVPLDFGKTLNYRDETVVGDIKCLWEPNRHLAVADLAMAYRLGGDLRHAQGVQVLLESWWQQCPYPLGPNWSSALELALRLVSWSHAWHLLGGINSPLFQGAQGQAFLQRWLDSIYQHCHFIAGHFSRHSSANNHLFGELTGLHIAALTWPCWPESSGWLAQTERELEAQALQQNGPDGVNREQAIYYQHTVADEMLLCVLAGRANGRPRSAAFLRRLEAMLEFIAAMTNVAGEVPMLGDADDALLAHWDKAPGANPYTSLLASGAALFGRADFKAKARAFDEKSAWLLGEAGSQAFDALPDAAPDTLPRAFPDGGYYVMGAGFGTPDEVRLIADAGPLGYLGIAAHGHADALALTLSVAGQMVLVDPGTYAYHTHKQWRDYFRGTSAHNTVRIDGRDQSESGGNFLWLRKARAECLAWRDDADGQFWSASHDGYLGLKDAVLHRRDVRVAPGAALIVVDDVLECQGAHEVELFWHVDPRCRVQLDGQVLRVAGDAFALEMHLPPLPDASVQLVCGSDHPPLGWISHRFDEKQAAPVLVWRGRLQGAATLRTEFHLSLATPDLSENTRKT</sequence>
<evidence type="ECO:0000256" key="2">
    <source>
        <dbReference type="ARBA" id="ARBA00022729"/>
    </source>
</evidence>
<evidence type="ECO:0000313" key="8">
    <source>
        <dbReference type="Proteomes" id="UP001202243"/>
    </source>
</evidence>
<evidence type="ECO:0000313" key="7">
    <source>
        <dbReference type="EMBL" id="MCM2566570.1"/>
    </source>
</evidence>
<reference evidence="7 8" key="1">
    <citation type="submission" date="2022-06" db="EMBL/GenBank/DDBJ databases">
        <title>Janthinobacterium kumbetensis sp. nov., isolated from spring water in Turkey.</title>
        <authorList>
            <person name="Inan Bektas K."/>
            <person name="Belduz A.A."/>
            <person name="Canakci S."/>
            <person name="Nalcaoglu A."/>
            <person name="Ceylan E."/>
            <person name="Kati H."/>
        </authorList>
    </citation>
    <scope>NUCLEOTIDE SEQUENCE [LARGE SCALE GENOMIC DNA]</scope>
    <source>
        <strain evidence="7 8">GK</strain>
    </source>
</reference>
<keyword evidence="3" id="KW-0574">Periplasm</keyword>
<keyword evidence="2" id="KW-0732">Signal</keyword>
<organism evidence="7 8">
    <name type="scientific">Janthinobacterium kumbetense</name>
    <dbReference type="NCBI Taxonomy" id="2950280"/>
    <lineage>
        <taxon>Bacteria</taxon>
        <taxon>Pseudomonadati</taxon>
        <taxon>Pseudomonadota</taxon>
        <taxon>Betaproteobacteria</taxon>
        <taxon>Burkholderiales</taxon>
        <taxon>Oxalobacteraceae</taxon>
        <taxon>Janthinobacterium</taxon>
    </lineage>
</organism>
<evidence type="ECO:0000256" key="4">
    <source>
        <dbReference type="ARBA" id="ARBA00023239"/>
    </source>
</evidence>
<proteinExistence type="predicted"/>
<name>A0ABT0WRB2_9BURK</name>
<evidence type="ECO:0000256" key="1">
    <source>
        <dbReference type="ARBA" id="ARBA00004418"/>
    </source>
</evidence>
<gene>
    <name evidence="7" type="ORF">NCG91_13275</name>
</gene>
<dbReference type="EMBL" id="JAMQGR010000003">
    <property type="protein sequence ID" value="MCM2566570.1"/>
    <property type="molecule type" value="Genomic_DNA"/>
</dbReference>
<feature type="domain" description="Heparin-sulfate lyase N-terminal" evidence="6">
    <location>
        <begin position="107"/>
        <end position="344"/>
    </location>
</feature>
<dbReference type="PANTHER" id="PTHR39210:SF1">
    <property type="entry name" value="HEPARIN-SULFATE LYASE"/>
    <property type="match status" value="1"/>
</dbReference>
<evidence type="ECO:0000259" key="6">
    <source>
        <dbReference type="Pfam" id="PF16889"/>
    </source>
</evidence>
<keyword evidence="8" id="KW-1185">Reference proteome</keyword>
<comment type="caution">
    <text evidence="7">The sequence shown here is derived from an EMBL/GenBank/DDBJ whole genome shotgun (WGS) entry which is preliminary data.</text>
</comment>